<protein>
    <recommendedName>
        <fullName evidence="3">BPTI/Kunitz inhibitor domain-containing protein</fullName>
    </recommendedName>
</protein>
<dbReference type="FunFam" id="4.10.410.10:FF:000020">
    <property type="entry name" value="Collagen, type VI, alpha 3"/>
    <property type="match status" value="1"/>
</dbReference>
<organism evidence="4 5">
    <name type="scientific">Hymenolepis diminuta</name>
    <name type="common">Rat tapeworm</name>
    <dbReference type="NCBI Taxonomy" id="6216"/>
    <lineage>
        <taxon>Eukaryota</taxon>
        <taxon>Metazoa</taxon>
        <taxon>Spiralia</taxon>
        <taxon>Lophotrochozoa</taxon>
        <taxon>Platyhelminthes</taxon>
        <taxon>Cestoda</taxon>
        <taxon>Eucestoda</taxon>
        <taxon>Cyclophyllidea</taxon>
        <taxon>Hymenolepididae</taxon>
        <taxon>Hymenolepis</taxon>
    </lineage>
</organism>
<feature type="non-terminal residue" evidence="4">
    <location>
        <position position="213"/>
    </location>
</feature>
<evidence type="ECO:0000256" key="2">
    <source>
        <dbReference type="ARBA" id="ARBA00023157"/>
    </source>
</evidence>
<dbReference type="CDD" id="cd00109">
    <property type="entry name" value="Kunitz-type"/>
    <property type="match status" value="2"/>
</dbReference>
<dbReference type="AlphaFoldDB" id="A0A564YHI8"/>
<dbReference type="EMBL" id="CABIJS010000222">
    <property type="protein sequence ID" value="VUZ46680.1"/>
    <property type="molecule type" value="Genomic_DNA"/>
</dbReference>
<dbReference type="InterPro" id="IPR050098">
    <property type="entry name" value="TFPI/VKTCI-like"/>
</dbReference>
<evidence type="ECO:0000313" key="4">
    <source>
        <dbReference type="EMBL" id="VUZ46680.1"/>
    </source>
</evidence>
<keyword evidence="5" id="KW-1185">Reference proteome</keyword>
<feature type="domain" description="BPTI/Kunitz inhibitor" evidence="3">
    <location>
        <begin position="51"/>
        <end position="101"/>
    </location>
</feature>
<dbReference type="Pfam" id="PF00014">
    <property type="entry name" value="Kunitz_BPTI"/>
    <property type="match status" value="2"/>
</dbReference>
<dbReference type="FunFam" id="4.10.410.10:FF:000021">
    <property type="entry name" value="Serine protease inhibitor, putative"/>
    <property type="match status" value="1"/>
</dbReference>
<dbReference type="Gene3D" id="4.10.410.10">
    <property type="entry name" value="Pancreatic trypsin inhibitor Kunitz domain"/>
    <property type="match status" value="2"/>
</dbReference>
<dbReference type="PROSITE" id="PS00280">
    <property type="entry name" value="BPTI_KUNITZ_1"/>
    <property type="match status" value="2"/>
</dbReference>
<accession>A0A564YHI8</accession>
<dbReference type="PANTHER" id="PTHR10083">
    <property type="entry name" value="KUNITZ-TYPE PROTEASE INHIBITOR-RELATED"/>
    <property type="match status" value="1"/>
</dbReference>
<gene>
    <name evidence="4" type="ORF">WMSIL1_LOCUS6820</name>
</gene>
<name>A0A564YHI8_HYMDI</name>
<evidence type="ECO:0000259" key="3">
    <source>
        <dbReference type="PROSITE" id="PS50279"/>
    </source>
</evidence>
<feature type="domain" description="BPTI/Kunitz inhibitor" evidence="3">
    <location>
        <begin position="131"/>
        <end position="181"/>
    </location>
</feature>
<dbReference type="InterPro" id="IPR036880">
    <property type="entry name" value="Kunitz_BPTI_sf"/>
</dbReference>
<dbReference type="GO" id="GO:0005615">
    <property type="term" value="C:extracellular space"/>
    <property type="evidence" value="ECO:0007669"/>
    <property type="project" value="TreeGrafter"/>
</dbReference>
<dbReference type="GO" id="GO:0004867">
    <property type="term" value="F:serine-type endopeptidase inhibitor activity"/>
    <property type="evidence" value="ECO:0007669"/>
    <property type="project" value="InterPro"/>
</dbReference>
<evidence type="ECO:0000256" key="1">
    <source>
        <dbReference type="ARBA" id="ARBA00022690"/>
    </source>
</evidence>
<proteinExistence type="predicted"/>
<dbReference type="SUPFAM" id="SSF57362">
    <property type="entry name" value="BPTI-like"/>
    <property type="match status" value="2"/>
</dbReference>
<sequence length="213" mass="24253">MRINFTEIEEFLRVIGLCILIHHYHSLFPLYSATSPNVEFSSGERVLDPICRLLPDVGPCRAAQSRWFYDTSSRKCEEFIYGGCRGNENNFATKEACEAKCGENSPGRYPQAPQESPNNDNNPDNVDTSICHLPFEKGMCMMHFQRWGFDPNSGRCVQFAYGGCGGNENNFETKEACEQICLGKYPRFLTDKILFHFSNPIQILRLNESNVLL</sequence>
<dbReference type="InterPro" id="IPR020901">
    <property type="entry name" value="Prtase_inh_Kunz-CS"/>
</dbReference>
<dbReference type="PRINTS" id="PR00759">
    <property type="entry name" value="BASICPTASE"/>
</dbReference>
<keyword evidence="1" id="KW-0646">Protease inhibitor</keyword>
<reference evidence="4 5" key="1">
    <citation type="submission" date="2019-07" db="EMBL/GenBank/DDBJ databases">
        <authorList>
            <person name="Jastrzebski P J."/>
            <person name="Paukszto L."/>
            <person name="Jastrzebski P J."/>
        </authorList>
    </citation>
    <scope>NUCLEOTIDE SEQUENCE [LARGE SCALE GENOMIC DNA]</scope>
    <source>
        <strain evidence="4 5">WMS-il1</strain>
    </source>
</reference>
<dbReference type="PROSITE" id="PS50279">
    <property type="entry name" value="BPTI_KUNITZ_2"/>
    <property type="match status" value="2"/>
</dbReference>
<keyword evidence="2" id="KW-1015">Disulfide bond</keyword>
<dbReference type="PANTHER" id="PTHR10083:SF374">
    <property type="entry name" value="BPTI_KUNITZ INHIBITOR DOMAIN-CONTAINING PROTEIN"/>
    <property type="match status" value="1"/>
</dbReference>
<dbReference type="Proteomes" id="UP000321570">
    <property type="component" value="Unassembled WGS sequence"/>
</dbReference>
<evidence type="ECO:0000313" key="5">
    <source>
        <dbReference type="Proteomes" id="UP000321570"/>
    </source>
</evidence>
<dbReference type="SMART" id="SM00131">
    <property type="entry name" value="KU"/>
    <property type="match status" value="2"/>
</dbReference>
<dbReference type="InterPro" id="IPR002223">
    <property type="entry name" value="Kunitz_BPTI"/>
</dbReference>